<reference evidence="4 5" key="1">
    <citation type="submission" date="2017-07" db="EMBL/GenBank/DDBJ databases">
        <title>Fictibacillus sp. nov. GDSW-R2A3 Genome sequencing and assembly.</title>
        <authorList>
            <person name="Mayilraj S."/>
        </authorList>
    </citation>
    <scope>NUCLEOTIDE SEQUENCE [LARGE SCALE GENOMIC DNA]</scope>
    <source>
        <strain evidence="4 5">GDSW-R2A3</strain>
    </source>
</reference>
<evidence type="ECO:0000256" key="2">
    <source>
        <dbReference type="ARBA" id="ARBA00023002"/>
    </source>
</evidence>
<keyword evidence="2" id="KW-0560">Oxidoreductase</keyword>
<evidence type="ECO:0000313" key="5">
    <source>
        <dbReference type="Proteomes" id="UP000215059"/>
    </source>
</evidence>
<organism evidence="4 5">
    <name type="scientific">Fictibacillus aquaticus</name>
    <dbReference type="NCBI Taxonomy" id="2021314"/>
    <lineage>
        <taxon>Bacteria</taxon>
        <taxon>Bacillati</taxon>
        <taxon>Bacillota</taxon>
        <taxon>Bacilli</taxon>
        <taxon>Bacillales</taxon>
        <taxon>Fictibacillaceae</taxon>
        <taxon>Fictibacillus</taxon>
    </lineage>
</organism>
<keyword evidence="5" id="KW-1185">Reference proteome</keyword>
<dbReference type="Gene3D" id="3.40.109.10">
    <property type="entry name" value="NADH Oxidase"/>
    <property type="match status" value="1"/>
</dbReference>
<comment type="similarity">
    <text evidence="1">Belongs to the nitroreductase family.</text>
</comment>
<name>A0A235F7E8_9BACL</name>
<dbReference type="PANTHER" id="PTHR43673">
    <property type="entry name" value="NAD(P)H NITROREDUCTASE YDGI-RELATED"/>
    <property type="match status" value="1"/>
</dbReference>
<dbReference type="OrthoDB" id="9782629at2"/>
<dbReference type="Proteomes" id="UP000215059">
    <property type="component" value="Unassembled WGS sequence"/>
</dbReference>
<evidence type="ECO:0000256" key="1">
    <source>
        <dbReference type="ARBA" id="ARBA00007118"/>
    </source>
</evidence>
<dbReference type="InterPro" id="IPR000415">
    <property type="entry name" value="Nitroreductase-like"/>
</dbReference>
<dbReference type="EMBL" id="NOII01000003">
    <property type="protein sequence ID" value="OYD57158.1"/>
    <property type="molecule type" value="Genomic_DNA"/>
</dbReference>
<dbReference type="RefSeq" id="WP_094252506.1">
    <property type="nucleotide sequence ID" value="NZ_JBHLXL010000001.1"/>
</dbReference>
<accession>A0A235F7E8</accession>
<feature type="domain" description="Nitroreductase" evidence="3">
    <location>
        <begin position="37"/>
        <end position="213"/>
    </location>
</feature>
<dbReference type="Pfam" id="PF00881">
    <property type="entry name" value="Nitroreductase"/>
    <property type="match status" value="1"/>
</dbReference>
<dbReference type="CDD" id="cd02137">
    <property type="entry name" value="MhqN-like"/>
    <property type="match status" value="1"/>
</dbReference>
<evidence type="ECO:0000259" key="3">
    <source>
        <dbReference type="Pfam" id="PF00881"/>
    </source>
</evidence>
<dbReference type="SUPFAM" id="SSF55469">
    <property type="entry name" value="FMN-dependent nitroreductase-like"/>
    <property type="match status" value="1"/>
</dbReference>
<dbReference type="PANTHER" id="PTHR43673:SF3">
    <property type="entry name" value="NAD(P)H NITROREDUCTASE YODC-RELATED"/>
    <property type="match status" value="1"/>
</dbReference>
<proteinExistence type="inferred from homology"/>
<sequence length="235" mass="26372">MSTKQSSSEEYLNKVNEMDIPNVQPKDLDSTDFFTVARERRSVRYYDPTYQLADSDLREILETAILAPSSSNLQPWRFLVIREQEKKEILLPIAKNQKQVSDASAIIAVLGDIDAYKNAGRIYGEVVEQGRMEKEFADFYVNTINEHYGNLSEEHATNVALIDGGLVSMQLMLAAKAKGLDTVPMGGYDQKQFIETFNVPANLKPVMLIALGKGAKAGFEKNRLPLDELITEESF</sequence>
<gene>
    <name evidence="4" type="ORF">CGZ90_10715</name>
</gene>
<comment type="caution">
    <text evidence="4">The sequence shown here is derived from an EMBL/GenBank/DDBJ whole genome shotgun (WGS) entry which is preliminary data.</text>
</comment>
<evidence type="ECO:0000313" key="4">
    <source>
        <dbReference type="EMBL" id="OYD57158.1"/>
    </source>
</evidence>
<protein>
    <submittedName>
        <fullName evidence="4">Nitroreductase family protein</fullName>
    </submittedName>
</protein>
<dbReference type="GO" id="GO:0016491">
    <property type="term" value="F:oxidoreductase activity"/>
    <property type="evidence" value="ECO:0007669"/>
    <property type="project" value="UniProtKB-KW"/>
</dbReference>
<dbReference type="AlphaFoldDB" id="A0A235F7E8"/>
<dbReference type="InterPro" id="IPR029479">
    <property type="entry name" value="Nitroreductase"/>
</dbReference>